<accession>E1YCL9</accession>
<gene>
    <name evidence="2" type="ORF">N47_G36370</name>
</gene>
<dbReference type="EMBL" id="FR695868">
    <property type="protein sequence ID" value="CBX28313.1"/>
    <property type="molecule type" value="Genomic_DNA"/>
</dbReference>
<feature type="transmembrane region" description="Helical" evidence="1">
    <location>
        <begin position="32"/>
        <end position="48"/>
    </location>
</feature>
<keyword evidence="1" id="KW-1133">Transmembrane helix</keyword>
<dbReference type="AlphaFoldDB" id="E1YCL9"/>
<feature type="transmembrane region" description="Helical" evidence="1">
    <location>
        <begin position="54"/>
        <end position="73"/>
    </location>
</feature>
<evidence type="ECO:0000256" key="1">
    <source>
        <dbReference type="SAM" id="Phobius"/>
    </source>
</evidence>
<dbReference type="SUPFAM" id="SSF103473">
    <property type="entry name" value="MFS general substrate transporter"/>
    <property type="match status" value="1"/>
</dbReference>
<organism evidence="2">
    <name type="scientific">uncultured Desulfobacterium sp</name>
    <dbReference type="NCBI Taxonomy" id="201089"/>
    <lineage>
        <taxon>Bacteria</taxon>
        <taxon>Pseudomonadati</taxon>
        <taxon>Thermodesulfobacteriota</taxon>
        <taxon>Desulfobacteria</taxon>
        <taxon>Desulfobacterales</taxon>
        <taxon>Desulfobacteriaceae</taxon>
        <taxon>Desulfobacterium</taxon>
        <taxon>environmental samples</taxon>
    </lineage>
</organism>
<keyword evidence="1" id="KW-0812">Transmembrane</keyword>
<proteinExistence type="predicted"/>
<name>E1YCL9_9BACT</name>
<evidence type="ECO:0008006" key="3">
    <source>
        <dbReference type="Google" id="ProtNLM"/>
    </source>
</evidence>
<reference evidence="2" key="1">
    <citation type="journal article" date="2011" name="Environ. Microbiol.">
        <title>Genomic insights into the metabolic potential of the polycyclic aromatic hydrocarbon degrading sulfate-reducing Deltaproteobacterium N47.</title>
        <authorList>
            <person name="Bergmann F."/>
            <person name="Selesi D."/>
            <person name="Weinmaier T."/>
            <person name="Tischler P."/>
            <person name="Rattei T."/>
            <person name="Meckenstock R.U."/>
        </authorList>
    </citation>
    <scope>NUCLEOTIDE SEQUENCE</scope>
</reference>
<protein>
    <recommendedName>
        <fullName evidence="3">Major facilitator superfamily (MFS) profile domain-containing protein</fullName>
    </recommendedName>
</protein>
<evidence type="ECO:0000313" key="2">
    <source>
        <dbReference type="EMBL" id="CBX28313.1"/>
    </source>
</evidence>
<sequence>MSNQAKLASQLEAVKEIGVGPGLGIYRQMERIGNVIAPVLLGFLSSIFGYSKTLAFTGIFTIVLSLVFQIIYCEKTVASPCDLET</sequence>
<keyword evidence="1" id="KW-0472">Membrane</keyword>
<dbReference type="InterPro" id="IPR036259">
    <property type="entry name" value="MFS_trans_sf"/>
</dbReference>